<dbReference type="AlphaFoldDB" id="A0A1H2RUK8"/>
<keyword evidence="1" id="KW-0472">Membrane</keyword>
<dbReference type="EMBL" id="FNND01000001">
    <property type="protein sequence ID" value="SDW22870.1"/>
    <property type="molecule type" value="Genomic_DNA"/>
</dbReference>
<dbReference type="SUPFAM" id="SSF69572">
    <property type="entry name" value="Activating enzymes of the ubiquitin-like proteins"/>
    <property type="match status" value="1"/>
</dbReference>
<accession>A0A1H2RUK8</accession>
<comment type="caution">
    <text evidence="3">The sequence shown here is derived from an EMBL/GenBank/DDBJ whole genome shotgun (WGS) entry which is preliminary data.</text>
</comment>
<name>A0A1H2RUK8_9FLAO</name>
<dbReference type="CDD" id="cd00755">
    <property type="entry name" value="YgdL_like"/>
    <property type="match status" value="1"/>
</dbReference>
<reference evidence="3 4" key="1">
    <citation type="submission" date="2016-10" db="EMBL/GenBank/DDBJ databases">
        <authorList>
            <person name="Varghese N."/>
            <person name="Submissions S."/>
        </authorList>
    </citation>
    <scope>NUCLEOTIDE SEQUENCE [LARGE SCALE GENOMIC DNA]</scope>
    <source>
        <strain evidence="3 4">DSM 11449</strain>
    </source>
</reference>
<dbReference type="Gene3D" id="3.40.50.720">
    <property type="entry name" value="NAD(P)-binding Rossmann-like Domain"/>
    <property type="match status" value="1"/>
</dbReference>
<dbReference type="OrthoDB" id="9804150at2"/>
<organism evidence="3 4">
    <name type="scientific">Capnocytophaga granulosa</name>
    <dbReference type="NCBI Taxonomy" id="45242"/>
    <lineage>
        <taxon>Bacteria</taxon>
        <taxon>Pseudomonadati</taxon>
        <taxon>Bacteroidota</taxon>
        <taxon>Flavobacteriia</taxon>
        <taxon>Flavobacteriales</taxon>
        <taxon>Flavobacteriaceae</taxon>
        <taxon>Capnocytophaga</taxon>
    </lineage>
</organism>
<dbReference type="PANTHER" id="PTHR43267:SF1">
    <property type="entry name" value="TRNA THREONYLCARBAMOYLADENOSINE DEHYDRATASE"/>
    <property type="match status" value="1"/>
</dbReference>
<dbReference type="GO" id="GO:0008641">
    <property type="term" value="F:ubiquitin-like modifier activating enzyme activity"/>
    <property type="evidence" value="ECO:0007669"/>
    <property type="project" value="InterPro"/>
</dbReference>
<dbReference type="PANTHER" id="PTHR43267">
    <property type="entry name" value="TRNA THREONYLCARBAMOYLADENOSINE DEHYDRATASE"/>
    <property type="match status" value="1"/>
</dbReference>
<dbReference type="InterPro" id="IPR035985">
    <property type="entry name" value="Ubiquitin-activating_enz"/>
</dbReference>
<feature type="domain" description="THIF-type NAD/FAD binding fold" evidence="2">
    <location>
        <begin position="9"/>
        <end position="153"/>
    </location>
</feature>
<evidence type="ECO:0000259" key="2">
    <source>
        <dbReference type="Pfam" id="PF00899"/>
    </source>
</evidence>
<keyword evidence="1" id="KW-0812">Transmembrane</keyword>
<dbReference type="GeneID" id="85017568"/>
<gene>
    <name evidence="3" type="ORF">SAMN05444420_101577</name>
</gene>
<evidence type="ECO:0000256" key="1">
    <source>
        <dbReference type="SAM" id="Phobius"/>
    </source>
</evidence>
<dbReference type="GO" id="GO:0061503">
    <property type="term" value="F:tRNA threonylcarbamoyladenosine dehydratase"/>
    <property type="evidence" value="ECO:0007669"/>
    <property type="project" value="TreeGrafter"/>
</dbReference>
<evidence type="ECO:0000313" key="3">
    <source>
        <dbReference type="EMBL" id="SDW22870.1"/>
    </source>
</evidence>
<keyword evidence="1" id="KW-1133">Transmembrane helix</keyword>
<keyword evidence="4" id="KW-1185">Reference proteome</keyword>
<dbReference type="InterPro" id="IPR000594">
    <property type="entry name" value="ThiF_NAD_FAD-bd"/>
</dbReference>
<dbReference type="RefSeq" id="WP_016419823.1">
    <property type="nucleotide sequence ID" value="NZ_CAUQLQ010000013.1"/>
</dbReference>
<dbReference type="GO" id="GO:0061504">
    <property type="term" value="P:cyclic threonylcarbamoyladenosine biosynthetic process"/>
    <property type="evidence" value="ECO:0007669"/>
    <property type="project" value="TreeGrafter"/>
</dbReference>
<dbReference type="Proteomes" id="UP000182771">
    <property type="component" value="Unassembled WGS sequence"/>
</dbReference>
<feature type="transmembrane region" description="Helical" evidence="1">
    <location>
        <begin position="20"/>
        <end position="40"/>
    </location>
</feature>
<protein>
    <submittedName>
        <fullName evidence="3">tRNA A37 threonylcarbamoyladenosine dehydratase</fullName>
    </submittedName>
</protein>
<dbReference type="InterPro" id="IPR045886">
    <property type="entry name" value="ThiF/MoeB/HesA"/>
</dbReference>
<dbReference type="Pfam" id="PF00899">
    <property type="entry name" value="ThiF"/>
    <property type="match status" value="1"/>
</dbReference>
<proteinExistence type="predicted"/>
<sequence>MWRERTKLVVKDEGLQKLEHSHVLVVGLGGVGAFVAEFLARAGVGYLTIVDGDVVDITNKNRQLIALDSTIGQPKAELVAQRLRDINPHIVLEVINDFLTPETAYDLVDSRFDYVADCIDSISPKISLLRACHDSRVKVISSMGAGGVLDPSKVKVADISQTRDCPLARTIRKRLKKEGIQPKFKAVFSLELPDKDMMALTDGANFKRSYYGTMSYMPALFGIHVAGVIVRKLIE</sequence>
<evidence type="ECO:0000313" key="4">
    <source>
        <dbReference type="Proteomes" id="UP000182771"/>
    </source>
</evidence>